<dbReference type="EMBL" id="BSPX01000002">
    <property type="protein sequence ID" value="GLT20928.1"/>
    <property type="molecule type" value="Genomic_DNA"/>
</dbReference>
<dbReference type="InterPro" id="IPR051398">
    <property type="entry name" value="Polysacch_Deacetylase"/>
</dbReference>
<feature type="domain" description="NodB homology" evidence="3">
    <location>
        <begin position="90"/>
        <end position="347"/>
    </location>
</feature>
<organism evidence="4 5">
    <name type="scientific">Zoogloea oryzae</name>
    <dbReference type="NCBI Taxonomy" id="310767"/>
    <lineage>
        <taxon>Bacteria</taxon>
        <taxon>Pseudomonadati</taxon>
        <taxon>Pseudomonadota</taxon>
        <taxon>Betaproteobacteria</taxon>
        <taxon>Rhodocyclales</taxon>
        <taxon>Zoogloeaceae</taxon>
        <taxon>Zoogloea</taxon>
    </lineage>
</organism>
<dbReference type="InterPro" id="IPR002509">
    <property type="entry name" value="NODB_dom"/>
</dbReference>
<dbReference type="PROSITE" id="PS51677">
    <property type="entry name" value="NODB"/>
    <property type="match status" value="1"/>
</dbReference>
<dbReference type="Gene3D" id="3.20.20.370">
    <property type="entry name" value="Glycoside hydrolase/deacetylase"/>
    <property type="match status" value="1"/>
</dbReference>
<reference evidence="5" key="1">
    <citation type="journal article" date="2019" name="Int. J. Syst. Evol. Microbiol.">
        <title>The Global Catalogue of Microorganisms (GCM) 10K type strain sequencing project: providing services to taxonomists for standard genome sequencing and annotation.</title>
        <authorList>
            <consortium name="The Broad Institute Genomics Platform"/>
            <consortium name="The Broad Institute Genome Sequencing Center for Infectious Disease"/>
            <person name="Wu L."/>
            <person name="Ma J."/>
        </authorList>
    </citation>
    <scope>NUCLEOTIDE SEQUENCE [LARGE SCALE GENOMIC DNA]</scope>
    <source>
        <strain evidence="5">NBRC 102407</strain>
    </source>
</reference>
<proteinExistence type="predicted"/>
<dbReference type="Pfam" id="PF01522">
    <property type="entry name" value="Polysacc_deac_1"/>
    <property type="match status" value="2"/>
</dbReference>
<protein>
    <recommendedName>
        <fullName evidence="3">NodB homology domain-containing protein</fullName>
    </recommendedName>
</protein>
<evidence type="ECO:0000259" key="3">
    <source>
        <dbReference type="PROSITE" id="PS51677"/>
    </source>
</evidence>
<dbReference type="CDD" id="cd10918">
    <property type="entry name" value="CE4_NodB_like_5s_6s"/>
    <property type="match status" value="1"/>
</dbReference>
<evidence type="ECO:0000256" key="2">
    <source>
        <dbReference type="ARBA" id="ARBA00022729"/>
    </source>
</evidence>
<keyword evidence="2" id="KW-0732">Signal</keyword>
<dbReference type="InterPro" id="IPR011330">
    <property type="entry name" value="Glyco_hydro/deAcase_b/a-brl"/>
</dbReference>
<evidence type="ECO:0000313" key="5">
    <source>
        <dbReference type="Proteomes" id="UP001157167"/>
    </source>
</evidence>
<name>A0ABQ6F5V0_9RHOO</name>
<dbReference type="PANTHER" id="PTHR34216:SF3">
    <property type="entry name" value="POLY-BETA-1,6-N-ACETYL-D-GLUCOSAMINE N-DEACETYLASE"/>
    <property type="match status" value="1"/>
</dbReference>
<keyword evidence="5" id="KW-1185">Reference proteome</keyword>
<evidence type="ECO:0000313" key="4">
    <source>
        <dbReference type="EMBL" id="GLT20928.1"/>
    </source>
</evidence>
<comment type="caution">
    <text evidence="4">The sequence shown here is derived from an EMBL/GenBank/DDBJ whole genome shotgun (WGS) entry which is preliminary data.</text>
</comment>
<dbReference type="RefSeq" id="WP_284186492.1">
    <property type="nucleotide sequence ID" value="NZ_BSPX01000002.1"/>
</dbReference>
<evidence type="ECO:0000256" key="1">
    <source>
        <dbReference type="ARBA" id="ARBA00004613"/>
    </source>
</evidence>
<dbReference type="PANTHER" id="PTHR34216">
    <property type="match status" value="1"/>
</dbReference>
<comment type="subcellular location">
    <subcellularLocation>
        <location evidence="1">Secreted</location>
    </subcellularLocation>
</comment>
<gene>
    <name evidence="4" type="ORF">GCM10007933_03800</name>
</gene>
<dbReference type="SUPFAM" id="SSF88713">
    <property type="entry name" value="Glycoside hydrolase/deacetylase"/>
    <property type="match status" value="1"/>
</dbReference>
<sequence>MKKTLKLSVLWLARALGLFGLSRRLTRSKLRILCYHGGNIGDERQFNPLLFCSAEHLDARVRWLKDKGFTVVPLDAAVDGLATPQARPALPVVLTFDDGWYSTYQALLPVLARHGVPSTLYLCTQYFERGNPIPPVVLNYILWKSGKSEIDLAGFGPGIDGHHVLADRPATRRLVEALVEQLDAIADPAANRALVERFAAAVGVSAAELDLGSRRFDYMTPDELARIPGLGCAIELHGHVHLYPVGVPQRLKDDLAACAAVIRGQGLPEPRHYCYPSGDYDHNAHAALQEIGVKSATTCLPGLIDTATGRDVSYLPRFLDGERIHALEFEAEMSGFSDFLKRLAGRG</sequence>
<accession>A0ABQ6F5V0</accession>
<dbReference type="Proteomes" id="UP001157167">
    <property type="component" value="Unassembled WGS sequence"/>
</dbReference>